<dbReference type="PROSITE" id="PS00675">
    <property type="entry name" value="SIGMA54_INTERACT_1"/>
    <property type="match status" value="1"/>
</dbReference>
<dbReference type="SUPFAM" id="SSF52540">
    <property type="entry name" value="P-loop containing nucleoside triphosphate hydrolases"/>
    <property type="match status" value="1"/>
</dbReference>
<dbReference type="InterPro" id="IPR002197">
    <property type="entry name" value="HTH_Fis"/>
</dbReference>
<name>A0A110AZM4_9SPHI</name>
<sequence length="601" mass="69226">MVNESDLDLDKDPGLCHYTFHNLYEAVFWADINGNILNVNDTASQMLGYSKEEFLAMNVTDIDTSDVFGNFAFFREKLKSQKVLNFESKHKHKKCNLYEVEVSCHYLFYKDREIICMFVRDISERKLAENQLKLGNTQLQVLLKESEERFRDLFEEAPIAYVHEGLDSRFIKANRAALRILGVRPDQVPYMYGQKMAPDTPDAQKRMKEAFESIGRGTDTSGVVLELRRQDNGAPIWIQWWSNPDKSGQFTRTMFLDITDRFLIEQEQAKLRAQNQYLQEEIKLNHNFEEIVSINKKFHKILQQIERVASTDAAVLILGESGTGKELLARAVHNISKRSKRPLIKINCANLHAELIESELFGHERGAFTGAMERKIGRFELADGGTIFLDEVGELPMGLQAKLLRVLQEGEFERLGSPKTIKVDVRVIAATNRNLEEAIEKKEFREDLFYRLNVFPVFSPPLRSRKEDIPLLVKHFVRKYESKMGREIKNIPDKVIDALMEYNWPGNIRELENIIERALILSSGDTLEYGSWVPVVKTAAGDENKRTALLKMDEVEKEHIINILNKTNWKVSGEKGAAKILGLNPNTLESRMKKLEIKREN</sequence>
<dbReference type="InterPro" id="IPR035965">
    <property type="entry name" value="PAS-like_dom_sf"/>
</dbReference>
<dbReference type="CDD" id="cd00130">
    <property type="entry name" value="PAS"/>
    <property type="match status" value="1"/>
</dbReference>
<dbReference type="FunFam" id="1.10.8.60:FF:000014">
    <property type="entry name" value="DNA-binding transcriptional regulator NtrC"/>
    <property type="match status" value="1"/>
</dbReference>
<accession>A0A110AZM4</accession>
<dbReference type="SUPFAM" id="SSF55785">
    <property type="entry name" value="PYP-like sensor domain (PAS domain)"/>
    <property type="match status" value="2"/>
</dbReference>
<dbReference type="FunFam" id="3.40.50.300:FF:000006">
    <property type="entry name" value="DNA-binding transcriptional regulator NtrC"/>
    <property type="match status" value="1"/>
</dbReference>
<dbReference type="InterPro" id="IPR002078">
    <property type="entry name" value="Sigma_54_int"/>
</dbReference>
<dbReference type="InterPro" id="IPR000014">
    <property type="entry name" value="PAS"/>
</dbReference>
<dbReference type="RefSeq" id="WP_197706062.1">
    <property type="nucleotide sequence ID" value="NZ_AP017313.1"/>
</dbReference>
<keyword evidence="2" id="KW-1185">Reference proteome</keyword>
<dbReference type="GO" id="GO:0016829">
    <property type="term" value="F:lyase activity"/>
    <property type="evidence" value="ECO:0007669"/>
    <property type="project" value="UniProtKB-KW"/>
</dbReference>
<dbReference type="Pfam" id="PF02954">
    <property type="entry name" value="HTH_8"/>
    <property type="match status" value="1"/>
</dbReference>
<dbReference type="InterPro" id="IPR025662">
    <property type="entry name" value="Sigma_54_int_dom_ATP-bd_1"/>
</dbReference>
<dbReference type="InterPro" id="IPR058031">
    <property type="entry name" value="AAA_lid_NorR"/>
</dbReference>
<keyword evidence="1" id="KW-0456">Lyase</keyword>
<dbReference type="NCBIfam" id="TIGR00229">
    <property type="entry name" value="sensory_box"/>
    <property type="match status" value="2"/>
</dbReference>
<protein>
    <submittedName>
        <fullName evidence="1">Formate hydrogenlyase transcriptional activator</fullName>
    </submittedName>
</protein>
<dbReference type="Gene3D" id="3.40.50.300">
    <property type="entry name" value="P-loop containing nucleotide triphosphate hydrolases"/>
    <property type="match status" value="1"/>
</dbReference>
<dbReference type="SMART" id="SM00091">
    <property type="entry name" value="PAS"/>
    <property type="match status" value="2"/>
</dbReference>
<dbReference type="PANTHER" id="PTHR32071">
    <property type="entry name" value="TRANSCRIPTIONAL REGULATORY PROTEIN"/>
    <property type="match status" value="1"/>
</dbReference>
<gene>
    <name evidence="1" type="primary">fhlA</name>
    <name evidence="1" type="ORF">MgSA37_00063</name>
</gene>
<dbReference type="InterPro" id="IPR009057">
    <property type="entry name" value="Homeodomain-like_sf"/>
</dbReference>
<dbReference type="Gene3D" id="1.10.10.60">
    <property type="entry name" value="Homeodomain-like"/>
    <property type="match status" value="1"/>
</dbReference>
<dbReference type="KEGG" id="mgot:MgSA37_00063"/>
<organism evidence="1 2">
    <name type="scientific">Mucilaginibacter gotjawali</name>
    <dbReference type="NCBI Taxonomy" id="1550579"/>
    <lineage>
        <taxon>Bacteria</taxon>
        <taxon>Pseudomonadati</taxon>
        <taxon>Bacteroidota</taxon>
        <taxon>Sphingobacteriia</taxon>
        <taxon>Sphingobacteriales</taxon>
        <taxon>Sphingobacteriaceae</taxon>
        <taxon>Mucilaginibacter</taxon>
    </lineage>
</organism>
<dbReference type="Gene3D" id="3.30.450.20">
    <property type="entry name" value="PAS domain"/>
    <property type="match status" value="2"/>
</dbReference>
<proteinExistence type="predicted"/>
<dbReference type="SUPFAM" id="SSF46689">
    <property type="entry name" value="Homeodomain-like"/>
    <property type="match status" value="1"/>
</dbReference>
<dbReference type="PROSITE" id="PS50112">
    <property type="entry name" value="PAS"/>
    <property type="match status" value="1"/>
</dbReference>
<dbReference type="GO" id="GO:0043565">
    <property type="term" value="F:sequence-specific DNA binding"/>
    <property type="evidence" value="ECO:0007669"/>
    <property type="project" value="InterPro"/>
</dbReference>
<dbReference type="Pfam" id="PF13426">
    <property type="entry name" value="PAS_9"/>
    <property type="match status" value="1"/>
</dbReference>
<dbReference type="PROSITE" id="PS50045">
    <property type="entry name" value="SIGMA54_INTERACT_4"/>
    <property type="match status" value="1"/>
</dbReference>
<dbReference type="CDD" id="cd00009">
    <property type="entry name" value="AAA"/>
    <property type="match status" value="1"/>
</dbReference>
<dbReference type="InterPro" id="IPR003593">
    <property type="entry name" value="AAA+_ATPase"/>
</dbReference>
<dbReference type="Gene3D" id="1.10.8.60">
    <property type="match status" value="1"/>
</dbReference>
<dbReference type="Pfam" id="PF13188">
    <property type="entry name" value="PAS_8"/>
    <property type="match status" value="1"/>
</dbReference>
<dbReference type="GO" id="GO:0005524">
    <property type="term" value="F:ATP binding"/>
    <property type="evidence" value="ECO:0007669"/>
    <property type="project" value="UniProtKB-KW"/>
</dbReference>
<dbReference type="GO" id="GO:0006355">
    <property type="term" value="P:regulation of DNA-templated transcription"/>
    <property type="evidence" value="ECO:0007669"/>
    <property type="project" value="InterPro"/>
</dbReference>
<dbReference type="PROSITE" id="PS00676">
    <property type="entry name" value="SIGMA54_INTERACT_2"/>
    <property type="match status" value="1"/>
</dbReference>
<evidence type="ECO:0000313" key="1">
    <source>
        <dbReference type="EMBL" id="BAU51914.1"/>
    </source>
</evidence>
<dbReference type="InterPro" id="IPR027417">
    <property type="entry name" value="P-loop_NTPase"/>
</dbReference>
<dbReference type="Proteomes" id="UP000218263">
    <property type="component" value="Chromosome"/>
</dbReference>
<dbReference type="PROSITE" id="PS00688">
    <property type="entry name" value="SIGMA54_INTERACT_3"/>
    <property type="match status" value="1"/>
</dbReference>
<dbReference type="Pfam" id="PF00158">
    <property type="entry name" value="Sigma54_activat"/>
    <property type="match status" value="1"/>
</dbReference>
<reference evidence="1 2" key="1">
    <citation type="submission" date="2015-12" db="EMBL/GenBank/DDBJ databases">
        <title>Genome sequence of Mucilaginibacter gotjawali.</title>
        <authorList>
            <person name="Lee J.S."/>
            <person name="Lee K.C."/>
            <person name="Kim K.K."/>
            <person name="Lee B.W."/>
        </authorList>
    </citation>
    <scope>NUCLEOTIDE SEQUENCE [LARGE SCALE GENOMIC DNA]</scope>
    <source>
        <strain evidence="1 2">SA3-7</strain>
    </source>
</reference>
<dbReference type="PANTHER" id="PTHR32071:SF123">
    <property type="entry name" value="DNA-BINDING TRANSCRIPTIONAL ACTIVATOR HYFR-RELATED"/>
    <property type="match status" value="1"/>
</dbReference>
<dbReference type="InterPro" id="IPR025944">
    <property type="entry name" value="Sigma_54_int_dom_CS"/>
</dbReference>
<dbReference type="AlphaFoldDB" id="A0A110AZM4"/>
<evidence type="ECO:0000313" key="2">
    <source>
        <dbReference type="Proteomes" id="UP000218263"/>
    </source>
</evidence>
<dbReference type="InterPro" id="IPR025943">
    <property type="entry name" value="Sigma_54_int_dom_ATP-bd_2"/>
</dbReference>
<dbReference type="EMBL" id="AP017313">
    <property type="protein sequence ID" value="BAU51914.1"/>
    <property type="molecule type" value="Genomic_DNA"/>
</dbReference>
<dbReference type="Pfam" id="PF25601">
    <property type="entry name" value="AAA_lid_14"/>
    <property type="match status" value="1"/>
</dbReference>
<dbReference type="SMART" id="SM00382">
    <property type="entry name" value="AAA"/>
    <property type="match status" value="1"/>
</dbReference>